<feature type="compositionally biased region" description="Polar residues" evidence="1">
    <location>
        <begin position="430"/>
        <end position="440"/>
    </location>
</feature>
<keyword evidence="4" id="KW-1185">Reference proteome</keyword>
<dbReference type="OMA" id="HFLHACQ"/>
<feature type="compositionally biased region" description="Polar residues" evidence="1">
    <location>
        <begin position="147"/>
        <end position="157"/>
    </location>
</feature>
<feature type="compositionally biased region" description="Polar residues" evidence="1">
    <location>
        <begin position="373"/>
        <end position="382"/>
    </location>
</feature>
<dbReference type="AlphaFoldDB" id="C4JRS0"/>
<dbReference type="Gene3D" id="1.10.418.10">
    <property type="entry name" value="Calponin-like domain"/>
    <property type="match status" value="1"/>
</dbReference>
<dbReference type="OrthoDB" id="21595at2759"/>
<organism evidence="3 4">
    <name type="scientific">Uncinocarpus reesii (strain UAMH 1704)</name>
    <dbReference type="NCBI Taxonomy" id="336963"/>
    <lineage>
        <taxon>Eukaryota</taxon>
        <taxon>Fungi</taxon>
        <taxon>Dikarya</taxon>
        <taxon>Ascomycota</taxon>
        <taxon>Pezizomycotina</taxon>
        <taxon>Eurotiomycetes</taxon>
        <taxon>Eurotiomycetidae</taxon>
        <taxon>Onygenales</taxon>
        <taxon>Onygenaceae</taxon>
        <taxon>Uncinocarpus</taxon>
    </lineage>
</organism>
<dbReference type="GO" id="GO:0015629">
    <property type="term" value="C:actin cytoskeleton"/>
    <property type="evidence" value="ECO:0007669"/>
    <property type="project" value="TreeGrafter"/>
</dbReference>
<dbReference type="InterPro" id="IPR036872">
    <property type="entry name" value="CH_dom_sf"/>
</dbReference>
<gene>
    <name evidence="3" type="ORF">UREG_05159</name>
</gene>
<dbReference type="PANTHER" id="PTHR47385:SF14">
    <property type="entry name" value="TRANSGELIN"/>
    <property type="match status" value="1"/>
</dbReference>
<dbReference type="STRING" id="336963.C4JRS0"/>
<evidence type="ECO:0000259" key="2">
    <source>
        <dbReference type="PROSITE" id="PS50021"/>
    </source>
</evidence>
<evidence type="ECO:0000256" key="1">
    <source>
        <dbReference type="SAM" id="MobiDB-lite"/>
    </source>
</evidence>
<dbReference type="RefSeq" id="XP_002584470.1">
    <property type="nucleotide sequence ID" value="XM_002584424.1"/>
</dbReference>
<proteinExistence type="predicted"/>
<dbReference type="InterPro" id="IPR001715">
    <property type="entry name" value="CH_dom"/>
</dbReference>
<feature type="domain" description="Calponin-homology (CH)" evidence="2">
    <location>
        <begin position="21"/>
        <end position="128"/>
    </location>
</feature>
<dbReference type="Proteomes" id="UP000002058">
    <property type="component" value="Unassembled WGS sequence"/>
</dbReference>
<sequence length="647" mass="73096">MASVTSLDKDLKSLRLSRYTPQAANEIRDWIEEVLREKLPAGDLLDALKDGVALCRLANLAVGPPGVKYKASNMPFVQMENISHFLHACQMAPLSLQPHDVFLTVDLYESKDPAQVLQCLGAFSRRAHAIQPAKFPRAIGKVKSGVVSPQLSGSSHTGFKGGPAYGRTRGISNVSESGSRTFNPLSGRSSPEKRTPASPRSPVSPRPAVSTWSNKAEEATTSPAWNIHQYGYMGGASQGNLGISFGARRQITSSSPSIPSLAEKERRRKEAAEAEEKQRRQDEEAERLRQLEREAEEQRAREAEERKWEEETRNLREKERLAVEEEKKRWEAEQRRWEEEDRRRQQEEKEAEERFEKERQRKRELADERLNGQFLSQYQASQRPGRAISPVEPAPTPENERIRALERELELAKEREKQYERERQDLARSRQVSSTSTASQDDARNRNRPPPKPAKPSYDLTSQEEERRLLRAEWQANQDATSKPDQTPPSLPPRSLPEPPVSPRPLPDPANYPKTRTDRFLATNPAPQPAQPSSHRPPEFSTEAEVDEENRRRIASTQKTRAGGWASKSLLEREMERERERQREWEENQKRTKAAADAGAGTAGTGPGEGGWDVNQYGYIGGDNQNRGSTGIGFGARRQIIGPRPRP</sequence>
<feature type="compositionally biased region" description="Basic and acidic residues" evidence="1">
    <location>
        <begin position="570"/>
        <end position="590"/>
    </location>
</feature>
<feature type="compositionally biased region" description="Basic and acidic residues" evidence="1">
    <location>
        <begin position="398"/>
        <end position="428"/>
    </location>
</feature>
<feature type="compositionally biased region" description="Pro residues" evidence="1">
    <location>
        <begin position="486"/>
        <end position="510"/>
    </location>
</feature>
<feature type="compositionally biased region" description="Gly residues" evidence="1">
    <location>
        <begin position="601"/>
        <end position="611"/>
    </location>
</feature>
<dbReference type="Pfam" id="PF00307">
    <property type="entry name" value="CH"/>
    <property type="match status" value="1"/>
</dbReference>
<dbReference type="VEuPathDB" id="FungiDB:UREG_05159"/>
<accession>C4JRS0</accession>
<feature type="region of interest" description="Disordered" evidence="1">
    <location>
        <begin position="625"/>
        <end position="647"/>
    </location>
</feature>
<feature type="region of interest" description="Disordered" evidence="1">
    <location>
        <begin position="147"/>
        <end position="219"/>
    </location>
</feature>
<feature type="region of interest" description="Disordered" evidence="1">
    <location>
        <begin position="252"/>
        <end position="611"/>
    </location>
</feature>
<feature type="compositionally biased region" description="Basic and acidic residues" evidence="1">
    <location>
        <begin position="262"/>
        <end position="370"/>
    </location>
</feature>
<dbReference type="InterPro" id="IPR003096">
    <property type="entry name" value="SM22_calponin"/>
</dbReference>
<dbReference type="SUPFAM" id="SSF47576">
    <property type="entry name" value="Calponin-homology domain, CH-domain"/>
    <property type="match status" value="1"/>
</dbReference>
<evidence type="ECO:0000313" key="4">
    <source>
        <dbReference type="Proteomes" id="UP000002058"/>
    </source>
</evidence>
<feature type="compositionally biased region" description="Polar residues" evidence="1">
    <location>
        <begin position="475"/>
        <end position="485"/>
    </location>
</feature>
<dbReference type="KEGG" id="ure:UREG_05159"/>
<reference evidence="4" key="1">
    <citation type="journal article" date="2009" name="Genome Res.">
        <title>Comparative genomic analyses of the human fungal pathogens Coccidioides and their relatives.</title>
        <authorList>
            <person name="Sharpton T.J."/>
            <person name="Stajich J.E."/>
            <person name="Rounsley S.D."/>
            <person name="Gardner M.J."/>
            <person name="Wortman J.R."/>
            <person name="Jordar V.S."/>
            <person name="Maiti R."/>
            <person name="Kodira C.D."/>
            <person name="Neafsey D.E."/>
            <person name="Zeng Q."/>
            <person name="Hung C.-Y."/>
            <person name="McMahan C."/>
            <person name="Muszewska A."/>
            <person name="Grynberg M."/>
            <person name="Mandel M.A."/>
            <person name="Kellner E.M."/>
            <person name="Barker B.M."/>
            <person name="Galgiani J.N."/>
            <person name="Orbach M.J."/>
            <person name="Kirkland T.N."/>
            <person name="Cole G.T."/>
            <person name="Henn M.R."/>
            <person name="Birren B.W."/>
            <person name="Taylor J.W."/>
        </authorList>
    </citation>
    <scope>NUCLEOTIDE SEQUENCE [LARGE SCALE GENOMIC DNA]</scope>
    <source>
        <strain evidence="4">UAMH 1704</strain>
    </source>
</reference>
<dbReference type="PANTHER" id="PTHR47385">
    <property type="entry name" value="CALPONIN"/>
    <property type="match status" value="1"/>
</dbReference>
<dbReference type="GeneID" id="8438131"/>
<dbReference type="HOGENOM" id="CLU_024074_0_0_1"/>
<dbReference type="CDD" id="cd21210">
    <property type="entry name" value="CH_SCP1-like"/>
    <property type="match status" value="1"/>
</dbReference>
<dbReference type="GO" id="GO:0051015">
    <property type="term" value="F:actin filament binding"/>
    <property type="evidence" value="ECO:0007669"/>
    <property type="project" value="TreeGrafter"/>
</dbReference>
<dbReference type="InterPro" id="IPR050606">
    <property type="entry name" value="Calponin-like"/>
</dbReference>
<dbReference type="eggNOG" id="KOG2046">
    <property type="taxonomic scope" value="Eukaryota"/>
</dbReference>
<dbReference type="PROSITE" id="PS50021">
    <property type="entry name" value="CH"/>
    <property type="match status" value="1"/>
</dbReference>
<dbReference type="PRINTS" id="PR00888">
    <property type="entry name" value="SM22CALPONIN"/>
</dbReference>
<feature type="compositionally biased region" description="Polar residues" evidence="1">
    <location>
        <begin position="170"/>
        <end position="189"/>
    </location>
</feature>
<feature type="compositionally biased region" description="Low complexity" evidence="1">
    <location>
        <begin position="196"/>
        <end position="210"/>
    </location>
</feature>
<evidence type="ECO:0000313" key="3">
    <source>
        <dbReference type="EMBL" id="EEP80317.1"/>
    </source>
</evidence>
<name>C4JRS0_UNCRE</name>
<dbReference type="InParanoid" id="C4JRS0"/>
<dbReference type="GO" id="GO:0007015">
    <property type="term" value="P:actin filament organization"/>
    <property type="evidence" value="ECO:0007669"/>
    <property type="project" value="TreeGrafter"/>
</dbReference>
<dbReference type="EMBL" id="CH476617">
    <property type="protein sequence ID" value="EEP80317.1"/>
    <property type="molecule type" value="Genomic_DNA"/>
</dbReference>
<dbReference type="SMART" id="SM00033">
    <property type="entry name" value="CH"/>
    <property type="match status" value="1"/>
</dbReference>
<protein>
    <recommendedName>
        <fullName evidence="2">Calponin-homology (CH) domain-containing protein</fullName>
    </recommendedName>
</protein>